<feature type="signal peptide" evidence="1">
    <location>
        <begin position="1"/>
        <end position="23"/>
    </location>
</feature>
<evidence type="ECO:0000313" key="3">
    <source>
        <dbReference type="Proteomes" id="UP000092565"/>
    </source>
</evidence>
<dbReference type="AlphaFoldDB" id="A0A1B0ZS78"/>
<evidence type="ECO:0000313" key="2">
    <source>
        <dbReference type="EMBL" id="ANP37021.1"/>
    </source>
</evidence>
<accession>A0A1B0ZS78</accession>
<dbReference type="EMBL" id="CP015124">
    <property type="protein sequence ID" value="ANP37021.1"/>
    <property type="molecule type" value="Genomic_DNA"/>
</dbReference>
<dbReference type="OrthoDB" id="7745874at2"/>
<evidence type="ECO:0000256" key="1">
    <source>
        <dbReference type="SAM" id="SignalP"/>
    </source>
</evidence>
<keyword evidence="1" id="KW-0732">Signal</keyword>
<dbReference type="Proteomes" id="UP000092565">
    <property type="component" value="Chromosome"/>
</dbReference>
<keyword evidence="3" id="KW-1185">Reference proteome</keyword>
<name>A0A1B0ZS78_9RHOB</name>
<dbReference type="PATRIC" id="fig|60890.4.peg.2061"/>
<proteinExistence type="predicted"/>
<gene>
    <name evidence="2" type="ORF">JL2886_02129</name>
</gene>
<dbReference type="RefSeq" id="WP_065271901.1">
    <property type="nucleotide sequence ID" value="NZ_CP015124.1"/>
</dbReference>
<sequence length="97" mass="10551">MKHMLLIPLLALALTAGVPQAQAADCYADYKAKQDNPLKLHYGVIQLSGPCKKGPARKEITARLAPAGWTLLNVLSVFGPEGLQQRKANAGSYYLRF</sequence>
<organism evidence="2 3">
    <name type="scientific">Phaeobacter gallaeciensis</name>
    <dbReference type="NCBI Taxonomy" id="60890"/>
    <lineage>
        <taxon>Bacteria</taxon>
        <taxon>Pseudomonadati</taxon>
        <taxon>Pseudomonadota</taxon>
        <taxon>Alphaproteobacteria</taxon>
        <taxon>Rhodobacterales</taxon>
        <taxon>Roseobacteraceae</taxon>
        <taxon>Phaeobacter</taxon>
    </lineage>
</organism>
<protein>
    <submittedName>
        <fullName evidence="2">Uncharacterized protein</fullName>
    </submittedName>
</protein>
<feature type="chain" id="PRO_5044370036" evidence="1">
    <location>
        <begin position="24"/>
        <end position="97"/>
    </location>
</feature>
<reference evidence="2 3" key="1">
    <citation type="submission" date="2016-04" db="EMBL/GenBank/DDBJ databases">
        <authorList>
            <person name="Evans L.H."/>
            <person name="Alamgir A."/>
            <person name="Owens N."/>
            <person name="Weber N.D."/>
            <person name="Virtaneva K."/>
            <person name="Barbian K."/>
            <person name="Babar A."/>
            <person name="Rosenke K."/>
        </authorList>
    </citation>
    <scope>NUCLEOTIDE SEQUENCE [LARGE SCALE GENOMIC DNA]</scope>
    <source>
        <strain evidence="2 3">JL2886</strain>
    </source>
</reference>